<evidence type="ECO:0000313" key="1">
    <source>
        <dbReference type="EMBL" id="WYF45198.1"/>
    </source>
</evidence>
<dbReference type="EMBL" id="CP149782">
    <property type="protein sequence ID" value="WYF45198.1"/>
    <property type="molecule type" value="Genomic_DNA"/>
</dbReference>
<proteinExistence type="predicted"/>
<dbReference type="AlphaFoldDB" id="A0AAU6Q3K2"/>
<protein>
    <recommendedName>
        <fullName evidence="2">Polymer-forming cytoskeletal protein</fullName>
    </recommendedName>
</protein>
<accession>A0AAU6Q3K2</accession>
<name>A0AAU6Q3K2_9DEIO</name>
<sequence length="152" mass="16051">MEDFIKGRLGGADGYDIRCSIDGDKISGRAGGKLHGKDIELEITDRGVRGTVGNDSVTIELQEGELRGQVGSQKLVLRGVDRVTGFMGEPIVGWNIVAQQQGDYLSGQLGSTVLGRTFNLELGSAPGWVGTLVAVVAFYGLEPRASQSVKAS</sequence>
<evidence type="ECO:0008006" key="2">
    <source>
        <dbReference type="Google" id="ProtNLM"/>
    </source>
</evidence>
<organism evidence="1">
    <name type="scientific">Deinococcus sp. VB142</name>
    <dbReference type="NCBI Taxonomy" id="3112952"/>
    <lineage>
        <taxon>Bacteria</taxon>
        <taxon>Thermotogati</taxon>
        <taxon>Deinococcota</taxon>
        <taxon>Deinococci</taxon>
        <taxon>Deinococcales</taxon>
        <taxon>Deinococcaceae</taxon>
        <taxon>Deinococcus</taxon>
    </lineage>
</organism>
<reference evidence="1" key="1">
    <citation type="submission" date="2024-03" db="EMBL/GenBank/DDBJ databases">
        <title>Deinococcus weizhi sp. nov., isolated from human skin.</title>
        <authorList>
            <person name="Wei Z."/>
            <person name="Tian F."/>
            <person name="Yang C."/>
            <person name="Xin L.T."/>
            <person name="Wen Z.J."/>
            <person name="Lan K.C."/>
            <person name="Yu L."/>
            <person name="Zhe W."/>
            <person name="Dan F.D."/>
            <person name="Jun W."/>
            <person name="Rui Z."/>
            <person name="Yong X.J."/>
            <person name="Ting Y."/>
            <person name="Wei X."/>
            <person name="Xu Z.G."/>
            <person name="Xin Z."/>
            <person name="Dong F.G."/>
            <person name="Ni X.M."/>
            <person name="Zheng M.G."/>
            <person name="Chun Y."/>
            <person name="Qian W.X."/>
        </authorList>
    </citation>
    <scope>NUCLEOTIDE SEQUENCE</scope>
    <source>
        <strain evidence="1">VB142</strain>
    </source>
</reference>
<gene>
    <name evidence="1" type="ORF">WDJ50_03490</name>
</gene>
<dbReference type="RefSeq" id="WP_339096376.1">
    <property type="nucleotide sequence ID" value="NZ_CP149782.1"/>
</dbReference>